<dbReference type="InterPro" id="IPR012340">
    <property type="entry name" value="NA-bd_OB-fold"/>
</dbReference>
<dbReference type="EMBL" id="HBHT01007483">
    <property type="protein sequence ID" value="CAD9950268.1"/>
    <property type="molecule type" value="Transcribed_RNA"/>
</dbReference>
<feature type="compositionally biased region" description="Basic residues" evidence="1">
    <location>
        <begin position="119"/>
        <end position="129"/>
    </location>
</feature>
<protein>
    <recommendedName>
        <fullName evidence="2">CSD domain-containing protein</fullName>
    </recommendedName>
</protein>
<sequence>MTTAATGCLGTVKWFSNKKGFGFIAPTSDNTPTSEEIFVHQTGIVTDGQFRTLQENGEVKFDVEKEEETGKLKAVNVTNVDGTPIVPPPRQPRRPRNKAEEGGEETTPVEEDGEAPKNSSRRNNNKGKSSRNNNNKTSDDTKSTPRDPPFHAKLSDELKGQIESQTSLALTPHKTTVDVALGDHTRIKLGQGGYAGICLASPAMIGEGHYECTELGVVRFSWARSIKFLEETQEWTVADAADLLNTFSLMDDSVGPVQADETAAKLWGGEKPDPKEAFEANGFQMRRVVLTRPPNNRYGRGGGGRGRNNNNKKEGEAPPVEGAL</sequence>
<reference evidence="3" key="1">
    <citation type="submission" date="2021-01" db="EMBL/GenBank/DDBJ databases">
        <authorList>
            <person name="Corre E."/>
            <person name="Pelletier E."/>
            <person name="Niang G."/>
            <person name="Scheremetjew M."/>
            <person name="Finn R."/>
            <person name="Kale V."/>
            <person name="Holt S."/>
            <person name="Cochrane G."/>
            <person name="Meng A."/>
            <person name="Brown T."/>
            <person name="Cohen L."/>
        </authorList>
    </citation>
    <scope>NUCLEOTIDE SEQUENCE</scope>
    <source>
        <strain evidence="3">CCMP125</strain>
    </source>
</reference>
<dbReference type="SMART" id="SM00357">
    <property type="entry name" value="CSP"/>
    <property type="match status" value="1"/>
</dbReference>
<dbReference type="PRINTS" id="PR00050">
    <property type="entry name" value="COLDSHOCK"/>
</dbReference>
<dbReference type="SUPFAM" id="SSF50249">
    <property type="entry name" value="Nucleic acid-binding proteins"/>
    <property type="match status" value="1"/>
</dbReference>
<dbReference type="Gene3D" id="2.40.50.140">
    <property type="entry name" value="Nucleic acid-binding proteins"/>
    <property type="match status" value="1"/>
</dbReference>
<feature type="region of interest" description="Disordered" evidence="1">
    <location>
        <begin position="64"/>
        <end position="153"/>
    </location>
</feature>
<name>A0A7S2VCA4_9STRA</name>
<evidence type="ECO:0000259" key="2">
    <source>
        <dbReference type="PROSITE" id="PS51857"/>
    </source>
</evidence>
<evidence type="ECO:0000313" key="3">
    <source>
        <dbReference type="EMBL" id="CAD9950268.1"/>
    </source>
</evidence>
<feature type="region of interest" description="Disordered" evidence="1">
    <location>
        <begin position="291"/>
        <end position="324"/>
    </location>
</feature>
<gene>
    <name evidence="3" type="ORF">APAL1065_LOCUS4983</name>
</gene>
<proteinExistence type="predicted"/>
<accession>A0A7S2VCA4</accession>
<feature type="compositionally biased region" description="Basic and acidic residues" evidence="1">
    <location>
        <begin position="137"/>
        <end position="153"/>
    </location>
</feature>
<feature type="compositionally biased region" description="Acidic residues" evidence="1">
    <location>
        <begin position="102"/>
        <end position="113"/>
    </location>
</feature>
<dbReference type="AlphaFoldDB" id="A0A7S2VCA4"/>
<dbReference type="PANTHER" id="PTHR46565:SF20">
    <property type="entry name" value="COLD SHOCK DOMAIN-CONTAINING PROTEIN 4"/>
    <property type="match status" value="1"/>
</dbReference>
<dbReference type="CDD" id="cd04458">
    <property type="entry name" value="CSP_CDS"/>
    <property type="match status" value="1"/>
</dbReference>
<dbReference type="Pfam" id="PF00313">
    <property type="entry name" value="CSD"/>
    <property type="match status" value="1"/>
</dbReference>
<dbReference type="PANTHER" id="PTHR46565">
    <property type="entry name" value="COLD SHOCK DOMAIN PROTEIN 2"/>
    <property type="match status" value="1"/>
</dbReference>
<feature type="domain" description="CSD" evidence="2">
    <location>
        <begin position="7"/>
        <end position="79"/>
    </location>
</feature>
<organism evidence="3">
    <name type="scientific">Entomoneis paludosa</name>
    <dbReference type="NCBI Taxonomy" id="265537"/>
    <lineage>
        <taxon>Eukaryota</taxon>
        <taxon>Sar</taxon>
        <taxon>Stramenopiles</taxon>
        <taxon>Ochrophyta</taxon>
        <taxon>Bacillariophyta</taxon>
        <taxon>Bacillariophyceae</taxon>
        <taxon>Bacillariophycidae</taxon>
        <taxon>Entomoneidaceae</taxon>
        <taxon>Entomoneis</taxon>
    </lineage>
</organism>
<dbReference type="PROSITE" id="PS51857">
    <property type="entry name" value="CSD_2"/>
    <property type="match status" value="1"/>
</dbReference>
<dbReference type="InterPro" id="IPR002059">
    <property type="entry name" value="CSP_DNA-bd"/>
</dbReference>
<dbReference type="InterPro" id="IPR011129">
    <property type="entry name" value="CSD"/>
</dbReference>
<evidence type="ECO:0000256" key="1">
    <source>
        <dbReference type="SAM" id="MobiDB-lite"/>
    </source>
</evidence>
<dbReference type="GO" id="GO:0003676">
    <property type="term" value="F:nucleic acid binding"/>
    <property type="evidence" value="ECO:0007669"/>
    <property type="project" value="InterPro"/>
</dbReference>